<dbReference type="Pfam" id="PF01607">
    <property type="entry name" value="CBM_14"/>
    <property type="match status" value="1"/>
</dbReference>
<feature type="chain" id="PRO_5022216890" description="Chitin-binding type-2 domain-containing protein" evidence="3">
    <location>
        <begin position="21"/>
        <end position="541"/>
    </location>
</feature>
<dbReference type="SMART" id="SM00494">
    <property type="entry name" value="ChtBD2"/>
    <property type="match status" value="1"/>
</dbReference>
<dbReference type="InterPro" id="IPR011330">
    <property type="entry name" value="Glyco_hydro/deAcase_b/a-brl"/>
</dbReference>
<proteinExistence type="predicted"/>
<accession>A0A553P2V2</accession>
<dbReference type="GO" id="GO:0005975">
    <property type="term" value="P:carbohydrate metabolic process"/>
    <property type="evidence" value="ECO:0007669"/>
    <property type="project" value="InterPro"/>
</dbReference>
<feature type="disulfide bond" evidence="2">
    <location>
        <begin position="140"/>
        <end position="155"/>
    </location>
</feature>
<dbReference type="InterPro" id="IPR052740">
    <property type="entry name" value="CE4"/>
</dbReference>
<evidence type="ECO:0000313" key="5">
    <source>
        <dbReference type="EMBL" id="TRY72028.1"/>
    </source>
</evidence>
<name>A0A553P2V2_TIGCA</name>
<dbReference type="CDD" id="cd00112">
    <property type="entry name" value="LDLa"/>
    <property type="match status" value="1"/>
</dbReference>
<reference evidence="5 6" key="1">
    <citation type="journal article" date="2018" name="Nat. Ecol. Evol.">
        <title>Genomic signatures of mitonuclear coevolution across populations of Tigriopus californicus.</title>
        <authorList>
            <person name="Barreto F.S."/>
            <person name="Watson E.T."/>
            <person name="Lima T.G."/>
            <person name="Willett C.S."/>
            <person name="Edmands S."/>
            <person name="Li W."/>
            <person name="Burton R.S."/>
        </authorList>
    </citation>
    <scope>NUCLEOTIDE SEQUENCE [LARGE SCALE GENOMIC DNA]</scope>
    <source>
        <strain evidence="5 6">San Diego</strain>
    </source>
</reference>
<dbReference type="PANTHER" id="PTHR45985">
    <property type="match status" value="1"/>
</dbReference>
<feature type="signal peptide" evidence="3">
    <location>
        <begin position="1"/>
        <end position="20"/>
    </location>
</feature>
<dbReference type="Pfam" id="PF00057">
    <property type="entry name" value="Ldl_recept_a"/>
    <property type="match status" value="1"/>
</dbReference>
<protein>
    <recommendedName>
        <fullName evidence="4">Chitin-binding type-2 domain-containing protein</fullName>
    </recommendedName>
</protein>
<dbReference type="Gene3D" id="3.20.20.370">
    <property type="entry name" value="Glycoside hydrolase/deacetylase"/>
    <property type="match status" value="1"/>
</dbReference>
<dbReference type="SUPFAM" id="SSF57424">
    <property type="entry name" value="LDL receptor-like module"/>
    <property type="match status" value="1"/>
</dbReference>
<dbReference type="InterPro" id="IPR002557">
    <property type="entry name" value="Chitin-bd_dom"/>
</dbReference>
<dbReference type="AlphaFoldDB" id="A0A553P2V2"/>
<organism evidence="5 6">
    <name type="scientific">Tigriopus californicus</name>
    <name type="common">Marine copepod</name>
    <dbReference type="NCBI Taxonomy" id="6832"/>
    <lineage>
        <taxon>Eukaryota</taxon>
        <taxon>Metazoa</taxon>
        <taxon>Ecdysozoa</taxon>
        <taxon>Arthropoda</taxon>
        <taxon>Crustacea</taxon>
        <taxon>Multicrustacea</taxon>
        <taxon>Hexanauplia</taxon>
        <taxon>Copepoda</taxon>
        <taxon>Harpacticoida</taxon>
        <taxon>Harpacticidae</taxon>
        <taxon>Tigriopus</taxon>
    </lineage>
</organism>
<evidence type="ECO:0000256" key="1">
    <source>
        <dbReference type="ARBA" id="ARBA00023157"/>
    </source>
</evidence>
<evidence type="ECO:0000256" key="2">
    <source>
        <dbReference type="PROSITE-ProRule" id="PRU00124"/>
    </source>
</evidence>
<dbReference type="Gene3D" id="2.170.140.10">
    <property type="entry name" value="Chitin binding domain"/>
    <property type="match status" value="1"/>
</dbReference>
<feature type="disulfide bond" evidence="2">
    <location>
        <begin position="128"/>
        <end position="146"/>
    </location>
</feature>
<evidence type="ECO:0000313" key="6">
    <source>
        <dbReference type="Proteomes" id="UP000318571"/>
    </source>
</evidence>
<evidence type="ECO:0000256" key="3">
    <source>
        <dbReference type="SAM" id="SignalP"/>
    </source>
</evidence>
<dbReference type="Gene3D" id="4.10.400.10">
    <property type="entry name" value="Low-density Lipoprotein Receptor"/>
    <property type="match status" value="1"/>
</dbReference>
<dbReference type="SUPFAM" id="SSF57625">
    <property type="entry name" value="Invertebrate chitin-binding proteins"/>
    <property type="match status" value="1"/>
</dbReference>
<dbReference type="InterPro" id="IPR002172">
    <property type="entry name" value="LDrepeatLR_classA_rpt"/>
</dbReference>
<keyword evidence="3" id="KW-0732">Signal</keyword>
<keyword evidence="6" id="KW-1185">Reference proteome</keyword>
<dbReference type="GO" id="GO:0008061">
    <property type="term" value="F:chitin binding"/>
    <property type="evidence" value="ECO:0007669"/>
    <property type="project" value="InterPro"/>
</dbReference>
<comment type="caution">
    <text evidence="5">The sequence shown here is derived from an EMBL/GenBank/DDBJ whole genome shotgun (WGS) entry which is preliminary data.</text>
</comment>
<dbReference type="OMA" id="CDQLSKP"/>
<dbReference type="SMART" id="SM00192">
    <property type="entry name" value="LDLa"/>
    <property type="match status" value="1"/>
</dbReference>
<dbReference type="FunFam" id="3.20.20.370:FF:000003">
    <property type="entry name" value="CLUMA_CG003232, isoform B"/>
    <property type="match status" value="1"/>
</dbReference>
<keyword evidence="1 2" id="KW-1015">Disulfide bond</keyword>
<evidence type="ECO:0000259" key="4">
    <source>
        <dbReference type="PROSITE" id="PS50940"/>
    </source>
</evidence>
<dbReference type="OrthoDB" id="504708at2759"/>
<dbReference type="Proteomes" id="UP000318571">
    <property type="component" value="Chromosome 7"/>
</dbReference>
<dbReference type="EMBL" id="VCGU01000008">
    <property type="protein sequence ID" value="TRY72028.1"/>
    <property type="molecule type" value="Genomic_DNA"/>
</dbReference>
<dbReference type="PANTHER" id="PTHR45985:SF1">
    <property type="entry name" value="VERMIFORM, ISOFORM I"/>
    <property type="match status" value="1"/>
</dbReference>
<dbReference type="PROSITE" id="PS01209">
    <property type="entry name" value="LDLRA_1"/>
    <property type="match status" value="1"/>
</dbReference>
<dbReference type="InterPro" id="IPR023415">
    <property type="entry name" value="LDLR_class-A_CS"/>
</dbReference>
<dbReference type="InterPro" id="IPR036055">
    <property type="entry name" value="LDL_receptor-like_sf"/>
</dbReference>
<sequence>MFSPIRPLLLLSLGLLSVMAQPPRKESEGDLLERSVNELCKDRPASEYFRLTTEKDCRNVVRCDSAGSQGSIRLATVKCPDQLAFDLERQTCDWKARVSNCDQLSKPRLVKPRLNTDEPTCPEGQLQCGSTECVDQILFCDGNSDCSDGSDENACGVDEDPNRAGKCDNSICLLPDCFCSADGTRIPGENAEVANTPQMVMLSFNGAVTETNMEIYTRIFNEERVNPNGCTPKGTFFVSHKYTNYSAVQELHRQGHEIGVFSITNNEDERYWLKGTYDDWLAEMAGARLIVERFANITDGSVIGIRAPYLLVGANQQFAMMADQFFAYDTSIVAPLSRVPMWPYTLHQLMPHKCHGNKRNCPSRSHEVWEIPINELDRTEDKEIDDPLTGCALVSSCSNIYTKDQFLDLLRSNLERHYSTNRAPLSLSLDASWLQANPDFAKTIGTWMDEVLSEFNDVYFVNHVQVIQWMQNPVSINALRDFEEWKTNCNNKGQPLCSLPNPCPLTSRELPGETIRLHTCMECPNNYPWILDPTGDGFSFK</sequence>
<dbReference type="SUPFAM" id="SSF88713">
    <property type="entry name" value="Glycoside hydrolase/deacetylase"/>
    <property type="match status" value="1"/>
</dbReference>
<dbReference type="STRING" id="6832.A0A553P2V2"/>
<dbReference type="PROSITE" id="PS50068">
    <property type="entry name" value="LDLRA_2"/>
    <property type="match status" value="1"/>
</dbReference>
<feature type="disulfide bond" evidence="2">
    <location>
        <begin position="121"/>
        <end position="133"/>
    </location>
</feature>
<dbReference type="InterPro" id="IPR036508">
    <property type="entry name" value="Chitin-bd_dom_sf"/>
</dbReference>
<feature type="domain" description="Chitin-binding type-2" evidence="4">
    <location>
        <begin position="37"/>
        <end position="103"/>
    </location>
</feature>
<gene>
    <name evidence="5" type="ORF">TCAL_13698</name>
</gene>
<dbReference type="GO" id="GO:0005576">
    <property type="term" value="C:extracellular region"/>
    <property type="evidence" value="ECO:0007669"/>
    <property type="project" value="InterPro"/>
</dbReference>
<dbReference type="PROSITE" id="PS50940">
    <property type="entry name" value="CHIT_BIND_II"/>
    <property type="match status" value="1"/>
</dbReference>